<comment type="similarity">
    <text evidence="1">Belongs to the isocitrate and isopropylmalate dehydrogenases family.</text>
</comment>
<dbReference type="GO" id="GO:0006099">
    <property type="term" value="P:tricarboxylic acid cycle"/>
    <property type="evidence" value="ECO:0007669"/>
    <property type="project" value="TreeGrafter"/>
</dbReference>
<dbReference type="GO" id="GO:0006102">
    <property type="term" value="P:isocitrate metabolic process"/>
    <property type="evidence" value="ECO:0007669"/>
    <property type="project" value="TreeGrafter"/>
</dbReference>
<dbReference type="GO" id="GO:0000287">
    <property type="term" value="F:magnesium ion binding"/>
    <property type="evidence" value="ECO:0007669"/>
    <property type="project" value="InterPro"/>
</dbReference>
<evidence type="ECO:0000256" key="2">
    <source>
        <dbReference type="ARBA" id="ARBA00023002"/>
    </source>
</evidence>
<protein>
    <recommendedName>
        <fullName evidence="3">Isopropylmalate dehydrogenase-like domain-containing protein</fullName>
    </recommendedName>
</protein>
<dbReference type="SUPFAM" id="SSF53659">
    <property type="entry name" value="Isocitrate/Isopropylmalate dehydrogenase-like"/>
    <property type="match status" value="1"/>
</dbReference>
<dbReference type="InterPro" id="IPR019818">
    <property type="entry name" value="IsoCit/isopropylmalate_DH_CS"/>
</dbReference>
<keyword evidence="5" id="KW-1185">Reference proteome</keyword>
<dbReference type="GO" id="GO:0005739">
    <property type="term" value="C:mitochondrion"/>
    <property type="evidence" value="ECO:0007669"/>
    <property type="project" value="TreeGrafter"/>
</dbReference>
<dbReference type="GO" id="GO:0051287">
    <property type="term" value="F:NAD binding"/>
    <property type="evidence" value="ECO:0007669"/>
    <property type="project" value="InterPro"/>
</dbReference>
<keyword evidence="2" id="KW-0560">Oxidoreductase</keyword>
<dbReference type="GO" id="GO:0004449">
    <property type="term" value="F:isocitrate dehydrogenase (NAD+) activity"/>
    <property type="evidence" value="ECO:0007669"/>
    <property type="project" value="TreeGrafter"/>
</dbReference>
<dbReference type="PANTHER" id="PTHR11835:SF34">
    <property type="entry name" value="ISOCITRATE DEHYDROGENASE [NAD] SUBUNIT ALPHA, MITOCHONDRIAL"/>
    <property type="match status" value="1"/>
</dbReference>
<dbReference type="PROSITE" id="PS00470">
    <property type="entry name" value="IDH_IMDH"/>
    <property type="match status" value="1"/>
</dbReference>
<proteinExistence type="inferred from homology"/>
<dbReference type="PANTHER" id="PTHR11835">
    <property type="entry name" value="DECARBOXYLATING DEHYDROGENASES-ISOCITRATE, ISOPROPYLMALATE, TARTRATE"/>
    <property type="match status" value="1"/>
</dbReference>
<reference evidence="4" key="1">
    <citation type="journal article" date="2023" name="Nat. Commun.">
        <title>Diploid and tetraploid genomes of Acorus and the evolution of monocots.</title>
        <authorList>
            <person name="Ma L."/>
            <person name="Liu K.W."/>
            <person name="Li Z."/>
            <person name="Hsiao Y.Y."/>
            <person name="Qi Y."/>
            <person name="Fu T."/>
            <person name="Tang G.D."/>
            <person name="Zhang D."/>
            <person name="Sun W.H."/>
            <person name="Liu D.K."/>
            <person name="Li Y."/>
            <person name="Chen G.Z."/>
            <person name="Liu X.D."/>
            <person name="Liao X.Y."/>
            <person name="Jiang Y.T."/>
            <person name="Yu X."/>
            <person name="Hao Y."/>
            <person name="Huang J."/>
            <person name="Zhao X.W."/>
            <person name="Ke S."/>
            <person name="Chen Y.Y."/>
            <person name="Wu W.L."/>
            <person name="Hsu J.L."/>
            <person name="Lin Y.F."/>
            <person name="Huang M.D."/>
            <person name="Li C.Y."/>
            <person name="Huang L."/>
            <person name="Wang Z.W."/>
            <person name="Zhao X."/>
            <person name="Zhong W.Y."/>
            <person name="Peng D.H."/>
            <person name="Ahmad S."/>
            <person name="Lan S."/>
            <person name="Zhang J.S."/>
            <person name="Tsai W.C."/>
            <person name="Van de Peer Y."/>
            <person name="Liu Z.J."/>
        </authorList>
    </citation>
    <scope>NUCLEOTIDE SEQUENCE</scope>
    <source>
        <strain evidence="4">CP</strain>
    </source>
</reference>
<dbReference type="InterPro" id="IPR024084">
    <property type="entry name" value="IsoPropMal-DH-like_dom"/>
</dbReference>
<reference evidence="4" key="2">
    <citation type="submission" date="2023-06" db="EMBL/GenBank/DDBJ databases">
        <authorList>
            <person name="Ma L."/>
            <person name="Liu K.-W."/>
            <person name="Li Z."/>
            <person name="Hsiao Y.-Y."/>
            <person name="Qi Y."/>
            <person name="Fu T."/>
            <person name="Tang G."/>
            <person name="Zhang D."/>
            <person name="Sun W.-H."/>
            <person name="Liu D.-K."/>
            <person name="Li Y."/>
            <person name="Chen G.-Z."/>
            <person name="Liu X.-D."/>
            <person name="Liao X.-Y."/>
            <person name="Jiang Y.-T."/>
            <person name="Yu X."/>
            <person name="Hao Y."/>
            <person name="Huang J."/>
            <person name="Zhao X.-W."/>
            <person name="Ke S."/>
            <person name="Chen Y.-Y."/>
            <person name="Wu W.-L."/>
            <person name="Hsu J.-L."/>
            <person name="Lin Y.-F."/>
            <person name="Huang M.-D."/>
            <person name="Li C.-Y."/>
            <person name="Huang L."/>
            <person name="Wang Z.-W."/>
            <person name="Zhao X."/>
            <person name="Zhong W.-Y."/>
            <person name="Peng D.-H."/>
            <person name="Ahmad S."/>
            <person name="Lan S."/>
            <person name="Zhang J.-S."/>
            <person name="Tsai W.-C."/>
            <person name="Van De Peer Y."/>
            <person name="Liu Z.-J."/>
        </authorList>
    </citation>
    <scope>NUCLEOTIDE SEQUENCE</scope>
    <source>
        <strain evidence="4">CP</strain>
        <tissue evidence="4">Leaves</tissue>
    </source>
</reference>
<dbReference type="SMART" id="SM01329">
    <property type="entry name" value="Iso_dh"/>
    <property type="match status" value="1"/>
</dbReference>
<evidence type="ECO:0000259" key="3">
    <source>
        <dbReference type="SMART" id="SM01329"/>
    </source>
</evidence>
<organism evidence="4 5">
    <name type="scientific">Acorus calamus</name>
    <name type="common">Sweet flag</name>
    <dbReference type="NCBI Taxonomy" id="4465"/>
    <lineage>
        <taxon>Eukaryota</taxon>
        <taxon>Viridiplantae</taxon>
        <taxon>Streptophyta</taxon>
        <taxon>Embryophyta</taxon>
        <taxon>Tracheophyta</taxon>
        <taxon>Spermatophyta</taxon>
        <taxon>Magnoliopsida</taxon>
        <taxon>Liliopsida</taxon>
        <taxon>Acoraceae</taxon>
        <taxon>Acorus</taxon>
    </lineage>
</organism>
<dbReference type="Pfam" id="PF00180">
    <property type="entry name" value="Iso_dh"/>
    <property type="match status" value="1"/>
</dbReference>
<evidence type="ECO:0000256" key="1">
    <source>
        <dbReference type="ARBA" id="ARBA00007769"/>
    </source>
</evidence>
<dbReference type="Gene3D" id="3.40.718.10">
    <property type="entry name" value="Isopropylmalate Dehydrogenase"/>
    <property type="match status" value="2"/>
</dbReference>
<dbReference type="AlphaFoldDB" id="A0AAV9FN08"/>
<evidence type="ECO:0000313" key="4">
    <source>
        <dbReference type="EMBL" id="KAK1327268.1"/>
    </source>
</evidence>
<comment type="caution">
    <text evidence="4">The sequence shown here is derived from an EMBL/GenBank/DDBJ whole genome shotgun (WGS) entry which is preliminary data.</text>
</comment>
<feature type="domain" description="Isopropylmalate dehydrogenase-like" evidence="3">
    <location>
        <begin position="3"/>
        <end position="274"/>
    </location>
</feature>
<gene>
    <name evidence="4" type="ORF">QJS10_CPA01g01326</name>
</gene>
<name>A0AAV9FN08_ACOCL</name>
<dbReference type="Proteomes" id="UP001180020">
    <property type="component" value="Unassembled WGS sequence"/>
</dbReference>
<sequence length="278" mass="30216">MGRTFCGDGSRSQPPRTQSFLTWESLESLRRNGIGLKGPMATPIGKGHRSLNLTLRKELGLFANVRPFYSIPGYKTRYDDVNLVTIRENTEGEYSDLEHQVVRGVVESLKVITRQASLRVAEYAFHYAKTHGRERVSAIHKANIMRKTDGLFLKLVKNPALFDVLVMPNLYGDIISDLCAGLIGGLGITPSINIGEGGLALAEAVHGSAPDITGKNLANPTALLLSAVTMLQHLNLTDKADRIHNAVLKTIAEGKHRTADLGGKATTTNFTNAVCDNL</sequence>
<evidence type="ECO:0000313" key="5">
    <source>
        <dbReference type="Proteomes" id="UP001180020"/>
    </source>
</evidence>
<dbReference type="EMBL" id="JAUJYO010000001">
    <property type="protein sequence ID" value="KAK1327268.1"/>
    <property type="molecule type" value="Genomic_DNA"/>
</dbReference>
<accession>A0AAV9FN08</accession>